<keyword evidence="5" id="KW-0862">Zinc</keyword>
<feature type="binding site" evidence="6">
    <location>
        <position position="154"/>
    </location>
    <ligand>
        <name>substrate</name>
    </ligand>
</feature>
<dbReference type="NCBIfam" id="TIGR00430">
    <property type="entry name" value="Q_tRNA_tgt"/>
    <property type="match status" value="1"/>
</dbReference>
<dbReference type="PANTHER" id="PTHR43530">
    <property type="entry name" value="QUEUINE TRNA-RIBOSYLTRANSFERASE CATALYTIC SUBUNIT 1"/>
    <property type="match status" value="1"/>
</dbReference>
<keyword evidence="3 6" id="KW-0819">tRNA processing</keyword>
<comment type="function">
    <text evidence="6">Catalytic subunit of the queuine tRNA-ribosyltransferase (TGT) that catalyzes the base-exchange of a guanine (G) residue with queuine (Q) at position 34 (anticodon wobble position) in tRNAs with GU(N) anticodons (tRNA-Asp, -Asn, -His and -Tyr), resulting in the hypermodified nucleoside queuosine (7-(((4,5-cis-dihydroxy-2-cyclopenten-1-yl)amino)methyl)-7-deazaguanosine). Catalysis occurs through a double-displacement mechanism. The nucleophile active site attacks the C1' of nucleotide 34 to detach the guanine base from the RNA, forming a covalent enzyme-RNA intermediate. The proton acceptor active site deprotonates the incoming queuine, allowing a nucleophilic attack on the C1' of the ribose to form the product.</text>
</comment>
<sequence>MQKRPQSTRAFTVEHVDGLARAGTLHLPHGPVRTPVFMPVGTQATVKGLTNAQMTDGDGLDLDICLANTYHLGLRPGGDALEALGGIHTFSRWPRNVLTDSGGFQMVSLLQFSQVTEHGVHFQSPVDGSAMLLTPERSMELQNQIGADIIMALDDVVPATATDAARFAEATERTIRWLDRCIRAHRRPQQQLLFGIVQGGLDTSLRQRCLQQIVQRPLPGYAIGGLAGGEEKRQFWRVVQQCTATLPPDRPRYCMGVGYPADLLVCVALGVDMFDCVYPARTARFGSALVDGPAPGVLKVRAADMAADYRPLSADCPQRCCRAYSRAYLHVLAARDASVVAQLLTLHNVAYLTRLMRRARQAIAEGDFPSWVQRWFRQQYPQHDYPNWVCEALAAAGLPLP</sequence>
<dbReference type="Proteomes" id="UP001301350">
    <property type="component" value="Unassembled WGS sequence"/>
</dbReference>
<dbReference type="AlphaFoldDB" id="A0AAV9J2B8"/>
<keyword evidence="1 6" id="KW-0328">Glycosyltransferase</keyword>
<feature type="active site" description="Nucleophile" evidence="6">
    <location>
        <position position="275"/>
    </location>
</feature>
<organism evidence="8 9">
    <name type="scientific">Cyanidium caldarium</name>
    <name type="common">Red alga</name>
    <dbReference type="NCBI Taxonomy" id="2771"/>
    <lineage>
        <taxon>Eukaryota</taxon>
        <taxon>Rhodophyta</taxon>
        <taxon>Bangiophyceae</taxon>
        <taxon>Cyanidiales</taxon>
        <taxon>Cyanidiaceae</taxon>
        <taxon>Cyanidium</taxon>
    </lineage>
</organism>
<gene>
    <name evidence="8" type="ORF">CDCA_CDCA16G4213</name>
</gene>
<dbReference type="Gene3D" id="3.20.20.105">
    <property type="entry name" value="Queuine tRNA-ribosyltransferase-like"/>
    <property type="match status" value="1"/>
</dbReference>
<comment type="caution">
    <text evidence="8">The sequence shown here is derived from an EMBL/GenBank/DDBJ whole genome shotgun (WGS) entry which is preliminary data.</text>
</comment>
<feature type="binding site" evidence="6">
    <location>
        <begin position="100"/>
        <end position="104"/>
    </location>
    <ligand>
        <name>substrate</name>
    </ligand>
</feature>
<dbReference type="GO" id="GO:0008479">
    <property type="term" value="F:tRNA-guanosine(34) queuine transglycosylase activity"/>
    <property type="evidence" value="ECO:0007669"/>
    <property type="project" value="UniProtKB-UniRule"/>
</dbReference>
<accession>A0AAV9J2B8</accession>
<comment type="caution">
    <text evidence="6">Lacks conserved residue(s) required for the propagation of feature annotation.</text>
</comment>
<evidence type="ECO:0000256" key="6">
    <source>
        <dbReference type="HAMAP-Rule" id="MF_03218"/>
    </source>
</evidence>
<comment type="subunit">
    <text evidence="6">Heterodimer of a catalytic subunit and an accessory subunit.</text>
</comment>
<evidence type="ECO:0000256" key="5">
    <source>
        <dbReference type="ARBA" id="ARBA00022833"/>
    </source>
</evidence>
<dbReference type="GO" id="GO:0046872">
    <property type="term" value="F:metal ion binding"/>
    <property type="evidence" value="ECO:0007669"/>
    <property type="project" value="UniProtKB-KW"/>
</dbReference>
<evidence type="ECO:0000259" key="7">
    <source>
        <dbReference type="Pfam" id="PF01702"/>
    </source>
</evidence>
<keyword evidence="6" id="KW-0963">Cytoplasm</keyword>
<feature type="region of interest" description="RNA binding" evidence="6">
    <location>
        <begin position="256"/>
        <end position="262"/>
    </location>
</feature>
<dbReference type="GO" id="GO:0006400">
    <property type="term" value="P:tRNA modification"/>
    <property type="evidence" value="ECO:0007669"/>
    <property type="project" value="InterPro"/>
</dbReference>
<evidence type="ECO:0000256" key="4">
    <source>
        <dbReference type="ARBA" id="ARBA00022723"/>
    </source>
</evidence>
<name>A0AAV9J2B8_CYACA</name>
<evidence type="ECO:0000313" key="9">
    <source>
        <dbReference type="Proteomes" id="UP001301350"/>
    </source>
</evidence>
<keyword evidence="2 6" id="KW-0808">Transferase</keyword>
<dbReference type="EMBL" id="JANCYW010000016">
    <property type="protein sequence ID" value="KAK4538188.1"/>
    <property type="molecule type" value="Genomic_DNA"/>
</dbReference>
<feature type="active site" description="Proton acceptor" evidence="6">
    <location>
        <position position="100"/>
    </location>
</feature>
<dbReference type="InterPro" id="IPR002616">
    <property type="entry name" value="tRNA_ribo_trans-like"/>
</dbReference>
<evidence type="ECO:0000256" key="2">
    <source>
        <dbReference type="ARBA" id="ARBA00022679"/>
    </source>
</evidence>
<dbReference type="SUPFAM" id="SSF51713">
    <property type="entry name" value="tRNA-guanine transglycosylase"/>
    <property type="match status" value="1"/>
</dbReference>
<keyword evidence="4" id="KW-0479">Metal-binding</keyword>
<keyword evidence="9" id="KW-1185">Reference proteome</keyword>
<feature type="region of interest" description="RNA binding; important for wobble base 34 recognition" evidence="6">
    <location>
        <begin position="280"/>
        <end position="284"/>
    </location>
</feature>
<comment type="similarity">
    <text evidence="6">Belongs to the queuine tRNA-ribosyltransferase family.</text>
</comment>
<comment type="subcellular location">
    <subcellularLocation>
        <location evidence="6">Cytoplasm</location>
    </subcellularLocation>
</comment>
<dbReference type="PANTHER" id="PTHR43530:SF1">
    <property type="entry name" value="QUEUINE TRNA-RIBOSYLTRANSFERASE CATALYTIC SUBUNIT 1"/>
    <property type="match status" value="1"/>
</dbReference>
<comment type="catalytic activity">
    <reaction evidence="6">
        <text>guanosine(34) in tRNA + queuine = queuosine(34) in tRNA + guanine</text>
        <dbReference type="Rhea" id="RHEA:16633"/>
        <dbReference type="Rhea" id="RHEA-COMP:10341"/>
        <dbReference type="Rhea" id="RHEA-COMP:18571"/>
        <dbReference type="ChEBI" id="CHEBI:16235"/>
        <dbReference type="ChEBI" id="CHEBI:17433"/>
        <dbReference type="ChEBI" id="CHEBI:74269"/>
        <dbReference type="ChEBI" id="CHEBI:194431"/>
        <dbReference type="EC" id="2.4.2.64"/>
    </reaction>
</comment>
<feature type="binding site" evidence="6">
    <location>
        <position position="198"/>
    </location>
    <ligand>
        <name>substrate</name>
    </ligand>
</feature>
<dbReference type="HAMAP" id="MF_00168">
    <property type="entry name" value="Q_tRNA_Tgt"/>
    <property type="match status" value="1"/>
</dbReference>
<dbReference type="InterPro" id="IPR036511">
    <property type="entry name" value="TGT-like_sf"/>
</dbReference>
<evidence type="ECO:0000313" key="8">
    <source>
        <dbReference type="EMBL" id="KAK4538188.1"/>
    </source>
</evidence>
<feature type="domain" description="tRNA-guanine(15) transglycosylase-like" evidence="7">
    <location>
        <begin position="20"/>
        <end position="380"/>
    </location>
</feature>
<dbReference type="InterPro" id="IPR004803">
    <property type="entry name" value="TGT"/>
</dbReference>
<evidence type="ECO:0000256" key="3">
    <source>
        <dbReference type="ARBA" id="ARBA00022694"/>
    </source>
</evidence>
<protein>
    <recommendedName>
        <fullName evidence="6">Queuine tRNA-ribosyltransferase catalytic subunit 1</fullName>
        <ecNumber evidence="6">2.4.2.64</ecNumber>
    </recommendedName>
    <alternativeName>
        <fullName evidence="6">Guanine insertion enzyme</fullName>
    </alternativeName>
    <alternativeName>
        <fullName evidence="6">tRNA-guanine transglycosylase</fullName>
    </alternativeName>
</protein>
<dbReference type="GO" id="GO:0005829">
    <property type="term" value="C:cytosol"/>
    <property type="evidence" value="ECO:0007669"/>
    <property type="project" value="TreeGrafter"/>
</dbReference>
<dbReference type="EC" id="2.4.2.64" evidence="6"/>
<feature type="binding site" evidence="6">
    <location>
        <position position="225"/>
    </location>
    <ligand>
        <name>substrate</name>
    </ligand>
</feature>
<evidence type="ECO:0000256" key="1">
    <source>
        <dbReference type="ARBA" id="ARBA00022676"/>
    </source>
</evidence>
<proteinExistence type="inferred from homology"/>
<dbReference type="Pfam" id="PF01702">
    <property type="entry name" value="TGT"/>
    <property type="match status" value="1"/>
</dbReference>
<dbReference type="NCBIfam" id="TIGR00449">
    <property type="entry name" value="tgt_general"/>
    <property type="match status" value="1"/>
</dbReference>
<reference evidence="8 9" key="1">
    <citation type="submission" date="2022-07" db="EMBL/GenBank/DDBJ databases">
        <title>Genome-wide signatures of adaptation to extreme environments.</title>
        <authorList>
            <person name="Cho C.H."/>
            <person name="Yoon H.S."/>
        </authorList>
    </citation>
    <scope>NUCLEOTIDE SEQUENCE [LARGE SCALE GENOMIC DNA]</scope>
    <source>
        <strain evidence="8 9">DBV 063 E5</strain>
    </source>
</reference>